<evidence type="ECO:0000313" key="1">
    <source>
        <dbReference type="EnsemblMetazoa" id="Aqu2.1.29404_001"/>
    </source>
</evidence>
<protein>
    <submittedName>
        <fullName evidence="1">Uncharacterized protein</fullName>
    </submittedName>
</protein>
<reference evidence="1" key="1">
    <citation type="submission" date="2017-05" db="UniProtKB">
        <authorList>
            <consortium name="EnsemblMetazoa"/>
        </authorList>
    </citation>
    <scope>IDENTIFICATION</scope>
</reference>
<name>A0A1X7UPF4_AMPQE</name>
<sequence>MAILFRETFAMTTATGTSGQVAKETCKNFSVGVVRGSLPFYTFPPKVVIEGVY</sequence>
<accession>A0A1X7UPF4</accession>
<dbReference type="InParanoid" id="A0A1X7UPF4"/>
<dbReference type="EnsemblMetazoa" id="Aqu2.1.29404_001">
    <property type="protein sequence ID" value="Aqu2.1.29404_001"/>
    <property type="gene ID" value="Aqu2.1.29404"/>
</dbReference>
<proteinExistence type="predicted"/>
<dbReference type="AlphaFoldDB" id="A0A1X7UPF4"/>
<organism evidence="1">
    <name type="scientific">Amphimedon queenslandica</name>
    <name type="common">Sponge</name>
    <dbReference type="NCBI Taxonomy" id="400682"/>
    <lineage>
        <taxon>Eukaryota</taxon>
        <taxon>Metazoa</taxon>
        <taxon>Porifera</taxon>
        <taxon>Demospongiae</taxon>
        <taxon>Heteroscleromorpha</taxon>
        <taxon>Haplosclerida</taxon>
        <taxon>Niphatidae</taxon>
        <taxon>Amphimedon</taxon>
    </lineage>
</organism>